<evidence type="ECO:0000256" key="3">
    <source>
        <dbReference type="ARBA" id="ARBA00012847"/>
    </source>
</evidence>
<comment type="caution">
    <text evidence="12">The sequence shown here is derived from an EMBL/GenBank/DDBJ whole genome shotgun (WGS) entry which is preliminary data.</text>
</comment>
<dbReference type="RefSeq" id="WP_344826706.1">
    <property type="nucleotide sequence ID" value="NZ_BAABEZ010000022.1"/>
</dbReference>
<dbReference type="PANTHER" id="PTHR11133">
    <property type="entry name" value="SACCHAROPINE DEHYDROGENASE"/>
    <property type="match status" value="1"/>
</dbReference>
<evidence type="ECO:0000256" key="2">
    <source>
        <dbReference type="ARBA" id="ARBA00011245"/>
    </source>
</evidence>
<comment type="pathway">
    <text evidence="1">Amino-acid biosynthesis; L-lysine biosynthesis via AAA pathway; L-lysine from L-alpha-aminoadipate (fungal route): step 3/3.</text>
</comment>
<dbReference type="EMBL" id="BAABEZ010000022">
    <property type="protein sequence ID" value="GAA4456372.1"/>
    <property type="molecule type" value="Genomic_DNA"/>
</dbReference>
<evidence type="ECO:0000256" key="1">
    <source>
        <dbReference type="ARBA" id="ARBA00004884"/>
    </source>
</evidence>
<keyword evidence="7" id="KW-1015">Disulfide bond</keyword>
<comment type="catalytic activity">
    <reaction evidence="9">
        <text>L-saccharopine + NAD(+) + H2O = L-lysine + 2-oxoglutarate + NADH + H(+)</text>
        <dbReference type="Rhea" id="RHEA:12440"/>
        <dbReference type="ChEBI" id="CHEBI:15377"/>
        <dbReference type="ChEBI" id="CHEBI:15378"/>
        <dbReference type="ChEBI" id="CHEBI:16810"/>
        <dbReference type="ChEBI" id="CHEBI:32551"/>
        <dbReference type="ChEBI" id="CHEBI:57540"/>
        <dbReference type="ChEBI" id="CHEBI:57945"/>
        <dbReference type="ChEBI" id="CHEBI:57951"/>
        <dbReference type="EC" id="1.5.1.7"/>
    </reaction>
</comment>
<dbReference type="SUPFAM" id="SSF52283">
    <property type="entry name" value="Formate/glycerate dehydrogenase catalytic domain-like"/>
    <property type="match status" value="1"/>
</dbReference>
<dbReference type="InterPro" id="IPR007698">
    <property type="entry name" value="AlaDH/PNT_NAD(H)-bd"/>
</dbReference>
<evidence type="ECO:0000313" key="13">
    <source>
        <dbReference type="Proteomes" id="UP001501410"/>
    </source>
</evidence>
<dbReference type="InterPro" id="IPR051168">
    <property type="entry name" value="AASS"/>
</dbReference>
<evidence type="ECO:0000256" key="9">
    <source>
        <dbReference type="ARBA" id="ARBA00047860"/>
    </source>
</evidence>
<feature type="domain" description="Alanine dehydrogenase/pyridine nucleotide transhydrogenase N-terminal" evidence="11">
    <location>
        <begin position="4"/>
        <end position="136"/>
    </location>
</feature>
<proteinExistence type="predicted"/>
<keyword evidence="13" id="KW-1185">Reference proteome</keyword>
<sequence length="402" mass="46071">MLIGLIRERKNPPDTRVPFTPKQCAEIMHDYPQVRIVAETSETRCYSDEEYRREGVEVVTDMSDCDVLLGVKEVPKQELIPGKTYFFFSHTKKMQSYNKPLMREMIRKGIRMIDYECLTHTDGQRILGFGFFAGVVGAHNGILTYGRKHGLFTLPKACDINSYAELLSFYDQLRLPNIKIAVTGSGKVTSGVLEILSHLDIQSIEPEDYLNNEYDYPVYTLLKGGGLYSRKDGKPYNREDFHQHPSEYETLFPKFLPHTDILMNGIYWDQQIPRLFTNEDVQRDDFRVSVIADITCDPFGSVPVNLGASTIADPVYGVDRKSLRQVEPFRDDKGIVDIMAVDNLPNELPRDASKYFGAHFEKYVLDPLLEGYDNDLIRRATICADGKLLPRYAYMSDYAYND</sequence>
<protein>
    <recommendedName>
        <fullName evidence="4">Saccharopine dehydrogenase [NAD(+), L-lysine-forming]</fullName>
        <ecNumber evidence="3">1.5.1.7</ecNumber>
    </recommendedName>
    <alternativeName>
        <fullName evidence="8">Lysine--2-oxoglutarate reductase</fullName>
    </alternativeName>
</protein>
<dbReference type="InterPro" id="IPR007886">
    <property type="entry name" value="AlaDH/PNT_N"/>
</dbReference>
<gene>
    <name evidence="12" type="ORF">GCM10023092_21520</name>
</gene>
<evidence type="ECO:0000259" key="11">
    <source>
        <dbReference type="SMART" id="SM01003"/>
    </source>
</evidence>
<dbReference type="PIRSF" id="PIRSF018250">
    <property type="entry name" value="Saccharopine_DH_Lys"/>
    <property type="match status" value="1"/>
</dbReference>
<accession>A0ABP8MUJ0</accession>
<evidence type="ECO:0000256" key="8">
    <source>
        <dbReference type="ARBA" id="ARBA00033228"/>
    </source>
</evidence>
<comment type="subunit">
    <text evidence="2">Monomer.</text>
</comment>
<organism evidence="12 13">
    <name type="scientific">Rurimicrobium arvi</name>
    <dbReference type="NCBI Taxonomy" id="2049916"/>
    <lineage>
        <taxon>Bacteria</taxon>
        <taxon>Pseudomonadati</taxon>
        <taxon>Bacteroidota</taxon>
        <taxon>Chitinophagia</taxon>
        <taxon>Chitinophagales</taxon>
        <taxon>Chitinophagaceae</taxon>
        <taxon>Rurimicrobium</taxon>
    </lineage>
</organism>
<keyword evidence="6" id="KW-0560">Oxidoreductase</keyword>
<dbReference type="CDD" id="cd05199">
    <property type="entry name" value="SDH_like"/>
    <property type="match status" value="1"/>
</dbReference>
<reference evidence="13" key="1">
    <citation type="journal article" date="2019" name="Int. J. Syst. Evol. Microbiol.">
        <title>The Global Catalogue of Microorganisms (GCM) 10K type strain sequencing project: providing services to taxonomists for standard genome sequencing and annotation.</title>
        <authorList>
            <consortium name="The Broad Institute Genomics Platform"/>
            <consortium name="The Broad Institute Genome Sequencing Center for Infectious Disease"/>
            <person name="Wu L."/>
            <person name="Ma J."/>
        </authorList>
    </citation>
    <scope>NUCLEOTIDE SEQUENCE [LARGE SCALE GENOMIC DNA]</scope>
    <source>
        <strain evidence="13">JCM 31921</strain>
    </source>
</reference>
<dbReference type="EC" id="1.5.1.7" evidence="3"/>
<dbReference type="SMART" id="SM01003">
    <property type="entry name" value="AlaDh_PNT_N"/>
    <property type="match status" value="1"/>
</dbReference>
<evidence type="ECO:0000256" key="4">
    <source>
        <dbReference type="ARBA" id="ARBA00021221"/>
    </source>
</evidence>
<evidence type="ECO:0000256" key="7">
    <source>
        <dbReference type="ARBA" id="ARBA00023157"/>
    </source>
</evidence>
<feature type="domain" description="Alanine dehydrogenase/pyridine nucleotide transhydrogenase NAD(H)-binding" evidence="10">
    <location>
        <begin position="167"/>
        <end position="340"/>
    </location>
</feature>
<dbReference type="Gene3D" id="3.40.50.720">
    <property type="entry name" value="NAD(P)-binding Rossmann-like Domain"/>
    <property type="match status" value="2"/>
</dbReference>
<evidence type="ECO:0000313" key="12">
    <source>
        <dbReference type="EMBL" id="GAA4456372.1"/>
    </source>
</evidence>
<dbReference type="InterPro" id="IPR027281">
    <property type="entry name" value="Lys1"/>
</dbReference>
<evidence type="ECO:0000256" key="5">
    <source>
        <dbReference type="ARBA" id="ARBA00022605"/>
    </source>
</evidence>
<dbReference type="PANTHER" id="PTHR11133:SF22">
    <property type="entry name" value="ALPHA-AMINOADIPIC SEMIALDEHYDE SYNTHASE, MITOCHONDRIAL"/>
    <property type="match status" value="1"/>
</dbReference>
<evidence type="ECO:0000259" key="10">
    <source>
        <dbReference type="SMART" id="SM01002"/>
    </source>
</evidence>
<evidence type="ECO:0000256" key="6">
    <source>
        <dbReference type="ARBA" id="ARBA00023002"/>
    </source>
</evidence>
<dbReference type="Proteomes" id="UP001501410">
    <property type="component" value="Unassembled WGS sequence"/>
</dbReference>
<name>A0ABP8MUJ0_9BACT</name>
<keyword evidence="5" id="KW-0028">Amino-acid biosynthesis</keyword>
<dbReference type="Pfam" id="PF05222">
    <property type="entry name" value="AlaDh_PNT_N"/>
    <property type="match status" value="1"/>
</dbReference>
<dbReference type="SMART" id="SM01002">
    <property type="entry name" value="AlaDh_PNT_C"/>
    <property type="match status" value="1"/>
</dbReference>